<dbReference type="PROSITE" id="PS51725">
    <property type="entry name" value="ABM"/>
    <property type="match status" value="1"/>
</dbReference>
<organism evidence="2 3">
    <name type="scientific">Chondrus crispus</name>
    <name type="common">Carrageen Irish moss</name>
    <name type="synonym">Polymorpha crispa</name>
    <dbReference type="NCBI Taxonomy" id="2769"/>
    <lineage>
        <taxon>Eukaryota</taxon>
        <taxon>Rhodophyta</taxon>
        <taxon>Florideophyceae</taxon>
        <taxon>Rhodymeniophycidae</taxon>
        <taxon>Gigartinales</taxon>
        <taxon>Gigartinaceae</taxon>
        <taxon>Chondrus</taxon>
    </lineage>
</organism>
<evidence type="ECO:0000313" key="2">
    <source>
        <dbReference type="EMBL" id="CDF35549.1"/>
    </source>
</evidence>
<dbReference type="OrthoDB" id="10018681at2759"/>
<dbReference type="GeneID" id="17323085"/>
<dbReference type="GO" id="GO:0003824">
    <property type="term" value="F:catalytic activity"/>
    <property type="evidence" value="ECO:0007669"/>
    <property type="project" value="TreeGrafter"/>
</dbReference>
<reference evidence="3" key="1">
    <citation type="journal article" date="2013" name="Proc. Natl. Acad. Sci. U.S.A.">
        <title>Genome structure and metabolic features in the red seaweed Chondrus crispus shed light on evolution of the Archaeplastida.</title>
        <authorList>
            <person name="Collen J."/>
            <person name="Porcel B."/>
            <person name="Carre W."/>
            <person name="Ball S.G."/>
            <person name="Chaparro C."/>
            <person name="Tonon T."/>
            <person name="Barbeyron T."/>
            <person name="Michel G."/>
            <person name="Noel B."/>
            <person name="Valentin K."/>
            <person name="Elias M."/>
            <person name="Artiguenave F."/>
            <person name="Arun A."/>
            <person name="Aury J.M."/>
            <person name="Barbosa-Neto J.F."/>
            <person name="Bothwell J.H."/>
            <person name="Bouget F.Y."/>
            <person name="Brillet L."/>
            <person name="Cabello-Hurtado F."/>
            <person name="Capella-Gutierrez S."/>
            <person name="Charrier B."/>
            <person name="Cladiere L."/>
            <person name="Cock J.M."/>
            <person name="Coelho S.M."/>
            <person name="Colleoni C."/>
            <person name="Czjzek M."/>
            <person name="Da Silva C."/>
            <person name="Delage L."/>
            <person name="Denoeud F."/>
            <person name="Deschamps P."/>
            <person name="Dittami S.M."/>
            <person name="Gabaldon T."/>
            <person name="Gachon C.M."/>
            <person name="Groisillier A."/>
            <person name="Herve C."/>
            <person name="Jabbari K."/>
            <person name="Katinka M."/>
            <person name="Kloareg B."/>
            <person name="Kowalczyk N."/>
            <person name="Labadie K."/>
            <person name="Leblanc C."/>
            <person name="Lopez P.J."/>
            <person name="McLachlan D.H."/>
            <person name="Meslet-Cladiere L."/>
            <person name="Moustafa A."/>
            <person name="Nehr Z."/>
            <person name="Nyvall Collen P."/>
            <person name="Panaud O."/>
            <person name="Partensky F."/>
            <person name="Poulain J."/>
            <person name="Rensing S.A."/>
            <person name="Rousvoal S."/>
            <person name="Samson G."/>
            <person name="Symeonidi A."/>
            <person name="Weissenbach J."/>
            <person name="Zambounis A."/>
            <person name="Wincker P."/>
            <person name="Boyen C."/>
        </authorList>
    </citation>
    <scope>NUCLEOTIDE SEQUENCE [LARGE SCALE GENOMIC DNA]</scope>
    <source>
        <strain evidence="3">cv. Stackhouse</strain>
    </source>
</reference>
<feature type="domain" description="ABM" evidence="1">
    <location>
        <begin position="5"/>
        <end position="96"/>
    </location>
</feature>
<evidence type="ECO:0000259" key="1">
    <source>
        <dbReference type="PROSITE" id="PS51725"/>
    </source>
</evidence>
<dbReference type="EMBL" id="HG001735">
    <property type="protein sequence ID" value="CDF35549.1"/>
    <property type="molecule type" value="Genomic_DNA"/>
</dbReference>
<dbReference type="KEGG" id="ccp:CHC_T00004079001"/>
<dbReference type="AlphaFoldDB" id="R7QBW7"/>
<gene>
    <name evidence="2" type="ORF">CHC_T00004079001</name>
</gene>
<dbReference type="RefSeq" id="XP_005715368.1">
    <property type="nucleotide sequence ID" value="XM_005715311.1"/>
</dbReference>
<accession>R7QBW7</accession>
<dbReference type="InterPro" id="IPR050744">
    <property type="entry name" value="AI-2_Isomerase_LsrG"/>
</dbReference>
<sequence>MSDKVVVFATLLAKSDSIDQVLEALTAMLEPSRKEEGCHNYDLHRDRQDPKVFVFHETWESEAHLDAHNQTPHFKNLSTKLEGIIESVSVRRTTKL</sequence>
<protein>
    <recommendedName>
        <fullName evidence="1">ABM domain-containing protein</fullName>
    </recommendedName>
</protein>
<dbReference type="InterPro" id="IPR011008">
    <property type="entry name" value="Dimeric_a/b-barrel"/>
</dbReference>
<name>R7QBW7_CHOCR</name>
<keyword evidence="3" id="KW-1185">Reference proteome</keyword>
<dbReference type="Proteomes" id="UP000012073">
    <property type="component" value="Unassembled WGS sequence"/>
</dbReference>
<proteinExistence type="predicted"/>
<dbReference type="Gene3D" id="3.30.70.100">
    <property type="match status" value="1"/>
</dbReference>
<dbReference type="PANTHER" id="PTHR33336">
    <property type="entry name" value="QUINOL MONOOXYGENASE YGIN-RELATED"/>
    <property type="match status" value="1"/>
</dbReference>
<dbReference type="InterPro" id="IPR007138">
    <property type="entry name" value="ABM_dom"/>
</dbReference>
<dbReference type="SUPFAM" id="SSF54909">
    <property type="entry name" value="Dimeric alpha+beta barrel"/>
    <property type="match status" value="1"/>
</dbReference>
<dbReference type="OMA" id="HEQTAHF"/>
<dbReference type="Gramene" id="CDF35549">
    <property type="protein sequence ID" value="CDF35549"/>
    <property type="gene ID" value="CHC_T00004079001"/>
</dbReference>
<dbReference type="PANTHER" id="PTHR33336:SF15">
    <property type="entry name" value="ABM DOMAIN-CONTAINING PROTEIN"/>
    <property type="match status" value="1"/>
</dbReference>
<evidence type="ECO:0000313" key="3">
    <source>
        <dbReference type="Proteomes" id="UP000012073"/>
    </source>
</evidence>
<dbReference type="Pfam" id="PF03992">
    <property type="entry name" value="ABM"/>
    <property type="match status" value="1"/>
</dbReference>